<dbReference type="GO" id="GO:0051539">
    <property type="term" value="F:4 iron, 4 sulfur cluster binding"/>
    <property type="evidence" value="ECO:0007669"/>
    <property type="project" value="UniProtKB-KW"/>
</dbReference>
<dbReference type="NCBIfam" id="NF006763">
    <property type="entry name" value="PRK09284.1"/>
    <property type="match status" value="1"/>
</dbReference>
<dbReference type="SFLD" id="SFLDS00113">
    <property type="entry name" value="Radical_SAM_Phosphomethylpyrim"/>
    <property type="match status" value="1"/>
</dbReference>
<name>A0A087BPU1_9BIFI</name>
<evidence type="ECO:0000256" key="13">
    <source>
        <dbReference type="ARBA" id="ARBA00023239"/>
    </source>
</evidence>
<feature type="compositionally biased region" description="Low complexity" evidence="19">
    <location>
        <begin position="1"/>
        <end position="28"/>
    </location>
</feature>
<dbReference type="GO" id="GO:0005829">
    <property type="term" value="C:cytosol"/>
    <property type="evidence" value="ECO:0007669"/>
    <property type="project" value="TreeGrafter"/>
</dbReference>
<feature type="domain" description="Thiamine phosphate synthase/TenI" evidence="20">
    <location>
        <begin position="59"/>
        <end position="259"/>
    </location>
</feature>
<proteinExistence type="inferred from homology"/>
<dbReference type="GO" id="GO:0008270">
    <property type="term" value="F:zinc ion binding"/>
    <property type="evidence" value="ECO:0007669"/>
    <property type="project" value="UniProtKB-UniRule"/>
</dbReference>
<feature type="compositionally biased region" description="Polar residues" evidence="19">
    <location>
        <begin position="29"/>
        <end position="41"/>
    </location>
</feature>
<comment type="catalytic activity">
    <reaction evidence="15 18">
        <text>2-(2-carboxy-4-methylthiazol-5-yl)ethyl phosphate + 4-amino-2-methyl-5-(diphosphooxymethyl)pyrimidine + 2 H(+) = thiamine phosphate + CO2 + diphosphate</text>
        <dbReference type="Rhea" id="RHEA:47848"/>
        <dbReference type="ChEBI" id="CHEBI:15378"/>
        <dbReference type="ChEBI" id="CHEBI:16526"/>
        <dbReference type="ChEBI" id="CHEBI:33019"/>
        <dbReference type="ChEBI" id="CHEBI:37575"/>
        <dbReference type="ChEBI" id="CHEBI:57841"/>
        <dbReference type="ChEBI" id="CHEBI:62890"/>
        <dbReference type="EC" id="2.5.1.3"/>
    </reaction>
</comment>
<comment type="catalytic activity">
    <reaction evidence="14 18">
        <text>4-methyl-5-(2-phosphooxyethyl)-thiazole + 4-amino-2-methyl-5-(diphosphooxymethyl)pyrimidine + H(+) = thiamine phosphate + diphosphate</text>
        <dbReference type="Rhea" id="RHEA:22328"/>
        <dbReference type="ChEBI" id="CHEBI:15378"/>
        <dbReference type="ChEBI" id="CHEBI:33019"/>
        <dbReference type="ChEBI" id="CHEBI:37575"/>
        <dbReference type="ChEBI" id="CHEBI:57841"/>
        <dbReference type="ChEBI" id="CHEBI:58296"/>
        <dbReference type="EC" id="2.5.1.3"/>
    </reaction>
</comment>
<keyword evidence="4 17" id="KW-0004">4Fe-4S</keyword>
<evidence type="ECO:0000256" key="11">
    <source>
        <dbReference type="ARBA" id="ARBA00023004"/>
    </source>
</evidence>
<accession>A0A087BPU1</accession>
<dbReference type="eggNOG" id="COG0352">
    <property type="taxonomic scope" value="Bacteria"/>
</dbReference>
<dbReference type="GO" id="GO:0070284">
    <property type="term" value="F:phosphomethylpyrimidine synthase activity"/>
    <property type="evidence" value="ECO:0007669"/>
    <property type="project" value="UniProtKB-EC"/>
</dbReference>
<dbReference type="GO" id="GO:0009228">
    <property type="term" value="P:thiamine biosynthetic process"/>
    <property type="evidence" value="ECO:0007669"/>
    <property type="project" value="UniProtKB-UniRule"/>
</dbReference>
<evidence type="ECO:0000256" key="8">
    <source>
        <dbReference type="ARBA" id="ARBA00022833"/>
    </source>
</evidence>
<gene>
    <name evidence="18" type="primary">thiE</name>
    <name evidence="17" type="synonym">thiC</name>
    <name evidence="21" type="ORF">BMIN_0759</name>
</gene>
<dbReference type="InterPro" id="IPR034291">
    <property type="entry name" value="TMP_synthase"/>
</dbReference>
<evidence type="ECO:0000256" key="17">
    <source>
        <dbReference type="HAMAP-Rule" id="MF_00089"/>
    </source>
</evidence>
<feature type="binding site" evidence="17">
    <location>
        <position position="554"/>
    </location>
    <ligand>
        <name>substrate</name>
    </ligand>
</feature>
<comment type="catalytic activity">
    <reaction evidence="17">
        <text>5-amino-1-(5-phospho-beta-D-ribosyl)imidazole + S-adenosyl-L-methionine = 4-amino-2-methyl-5-(phosphooxymethyl)pyrimidine + CO + 5'-deoxyadenosine + formate + L-methionine + 3 H(+)</text>
        <dbReference type="Rhea" id="RHEA:24840"/>
        <dbReference type="ChEBI" id="CHEBI:15378"/>
        <dbReference type="ChEBI" id="CHEBI:15740"/>
        <dbReference type="ChEBI" id="CHEBI:17245"/>
        <dbReference type="ChEBI" id="CHEBI:17319"/>
        <dbReference type="ChEBI" id="CHEBI:57844"/>
        <dbReference type="ChEBI" id="CHEBI:58354"/>
        <dbReference type="ChEBI" id="CHEBI:59789"/>
        <dbReference type="ChEBI" id="CHEBI:137981"/>
        <dbReference type="EC" id="4.1.99.17"/>
    </reaction>
</comment>
<feature type="binding site" evidence="17">
    <location>
        <position position="787"/>
    </location>
    <ligand>
        <name>Zn(2+)</name>
        <dbReference type="ChEBI" id="CHEBI:29105"/>
    </ligand>
</feature>
<keyword evidence="13 17" id="KW-0456">Lyase</keyword>
<dbReference type="SUPFAM" id="SSF51391">
    <property type="entry name" value="Thiamin phosphate synthase"/>
    <property type="match status" value="1"/>
</dbReference>
<dbReference type="EC" id="4.1.99.17" evidence="17"/>
<dbReference type="Proteomes" id="UP000029014">
    <property type="component" value="Unassembled WGS sequence"/>
</dbReference>
<comment type="similarity">
    <text evidence="17">Belongs to the ThiC family.</text>
</comment>
<feature type="binding site" evidence="18">
    <location>
        <position position="200"/>
    </location>
    <ligand>
        <name>4-amino-2-methyl-5-(diphosphooxymethyl)pyrimidine</name>
        <dbReference type="ChEBI" id="CHEBI:57841"/>
    </ligand>
</feature>
<evidence type="ECO:0000256" key="15">
    <source>
        <dbReference type="ARBA" id="ARBA00047851"/>
    </source>
</evidence>
<dbReference type="Gene3D" id="3.20.20.540">
    <property type="entry name" value="Radical SAM ThiC family, central domain"/>
    <property type="match status" value="1"/>
</dbReference>
<evidence type="ECO:0000256" key="5">
    <source>
        <dbReference type="ARBA" id="ARBA00022679"/>
    </source>
</evidence>
<evidence type="ECO:0000256" key="16">
    <source>
        <dbReference type="ARBA" id="ARBA00047883"/>
    </source>
</evidence>
<comment type="function">
    <text evidence="2 18">Condenses 4-methyl-5-(beta-hydroxyethyl)thiazole monophosphate (THZ-P) and 2-methyl-4-amino-5-hydroxymethyl pyrimidine pyrophosphate (HMP-PP) to form thiamine monophosphate (TMP).</text>
</comment>
<feature type="binding site" evidence="17">
    <location>
        <position position="525"/>
    </location>
    <ligand>
        <name>substrate</name>
    </ligand>
</feature>
<evidence type="ECO:0000256" key="14">
    <source>
        <dbReference type="ARBA" id="ARBA00047334"/>
    </source>
</evidence>
<dbReference type="GO" id="GO:0009229">
    <property type="term" value="P:thiamine diphosphate biosynthetic process"/>
    <property type="evidence" value="ECO:0007669"/>
    <property type="project" value="UniProtKB-UniRule"/>
</dbReference>
<feature type="binding site" evidence="18">
    <location>
        <position position="236"/>
    </location>
    <ligand>
        <name>2-[(2R,5Z)-2-carboxy-4-methylthiazol-5(2H)-ylidene]ethyl phosphate</name>
        <dbReference type="ChEBI" id="CHEBI:62899"/>
    </ligand>
</feature>
<dbReference type="FunFam" id="3.20.20.540:FF:000001">
    <property type="entry name" value="Phosphomethylpyrimidine synthase"/>
    <property type="match status" value="1"/>
</dbReference>
<feature type="binding site" evidence="18">
    <location>
        <begin position="197"/>
        <end position="199"/>
    </location>
    <ligand>
        <name>2-[(2R,5Z)-2-carboxy-4-methylthiazol-5(2H)-ylidene]ethyl phosphate</name>
        <dbReference type="ChEBI" id="CHEBI:62899"/>
    </ligand>
</feature>
<comment type="caution">
    <text evidence="21">The sequence shown here is derived from an EMBL/GenBank/DDBJ whole genome shotgun (WGS) entry which is preliminary data.</text>
</comment>
<dbReference type="InterPro" id="IPR036206">
    <property type="entry name" value="ThiamineP_synth_sf"/>
</dbReference>
<keyword evidence="10 18" id="KW-0784">Thiamine biosynthesis</keyword>
<dbReference type="SFLD" id="SFLDG01114">
    <property type="entry name" value="phosphomethylpyrimidine_syntha"/>
    <property type="match status" value="1"/>
</dbReference>
<feature type="binding site" evidence="17">
    <location>
        <position position="619"/>
    </location>
    <ligand>
        <name>substrate</name>
    </ligand>
</feature>
<evidence type="ECO:0000256" key="9">
    <source>
        <dbReference type="ARBA" id="ARBA00022842"/>
    </source>
</evidence>
<comment type="similarity">
    <text evidence="18">Belongs to the thiamine-phosphate synthase family.</text>
</comment>
<evidence type="ECO:0000256" key="18">
    <source>
        <dbReference type="HAMAP-Rule" id="MF_00097"/>
    </source>
</evidence>
<feature type="region of interest" description="Disordered" evidence="19">
    <location>
        <begin position="1"/>
        <end position="41"/>
    </location>
</feature>
<dbReference type="PANTHER" id="PTHR30557">
    <property type="entry name" value="THIAMINE BIOSYNTHESIS PROTEIN THIC"/>
    <property type="match status" value="1"/>
</dbReference>
<dbReference type="HAMAP" id="MF_00089">
    <property type="entry name" value="ThiC"/>
    <property type="match status" value="1"/>
</dbReference>
<feature type="binding site" evidence="17">
    <location>
        <position position="583"/>
    </location>
    <ligand>
        <name>substrate</name>
    </ligand>
</feature>
<feature type="binding site" evidence="18">
    <location>
        <position position="124"/>
    </location>
    <ligand>
        <name>4-amino-2-methyl-5-(diphosphooxymethyl)pyrimidine</name>
        <dbReference type="ChEBI" id="CHEBI:57841"/>
    </ligand>
</feature>
<dbReference type="CDD" id="cd00564">
    <property type="entry name" value="TMP_TenI"/>
    <property type="match status" value="1"/>
</dbReference>
<evidence type="ECO:0000256" key="12">
    <source>
        <dbReference type="ARBA" id="ARBA00023014"/>
    </source>
</evidence>
<reference evidence="21 22" key="1">
    <citation type="submission" date="2014-03" db="EMBL/GenBank/DDBJ databases">
        <title>Genomics of Bifidobacteria.</title>
        <authorList>
            <person name="Ventura M."/>
            <person name="Milani C."/>
            <person name="Lugli G.A."/>
        </authorList>
    </citation>
    <scope>NUCLEOTIDE SEQUENCE [LARGE SCALE GENOMIC DNA]</scope>
    <source>
        <strain evidence="21 22">LMG 11592</strain>
    </source>
</reference>
<protein>
    <recommendedName>
        <fullName evidence="17 18">Multifunctional fusion protein</fullName>
    </recommendedName>
    <domain>
        <recommendedName>
            <fullName evidence="17">Phosphomethylpyrimidine synthase</fullName>
            <ecNumber evidence="17">4.1.99.17</ecNumber>
        </recommendedName>
        <alternativeName>
            <fullName evidence="17">Hydroxymethylpyrimidine phosphate synthase</fullName>
        </alternativeName>
        <alternativeName>
            <fullName evidence="17">Thiamine biosynthesis protein ThiC</fullName>
            <shortName evidence="17">HMP-P synthase</shortName>
            <shortName evidence="17">HMP-phosphate synthase</shortName>
            <shortName evidence="17">HMPP synthase</shortName>
        </alternativeName>
    </domain>
    <domain>
        <recommendedName>
            <fullName evidence="18">Thiamine-phosphate synthase</fullName>
            <shortName evidence="18">TP synthase</shortName>
            <shortName evidence="18">TPS</shortName>
            <ecNumber evidence="18">2.5.1.3</ecNumber>
        </recommendedName>
        <alternativeName>
            <fullName evidence="18">Thiamine-phosphate pyrophosphorylase</fullName>
            <shortName evidence="18">TMP pyrophosphorylase</shortName>
            <shortName evidence="18">TMP-PPase</shortName>
        </alternativeName>
    </domain>
</protein>
<dbReference type="Pfam" id="PF01964">
    <property type="entry name" value="ThiC_Rad_SAM"/>
    <property type="match status" value="1"/>
</dbReference>
<evidence type="ECO:0000256" key="6">
    <source>
        <dbReference type="ARBA" id="ARBA00022691"/>
    </source>
</evidence>
<evidence type="ECO:0000256" key="1">
    <source>
        <dbReference type="ARBA" id="ARBA00003175"/>
    </source>
</evidence>
<feature type="binding site" evidence="18">
    <location>
        <begin position="88"/>
        <end position="92"/>
    </location>
    <ligand>
        <name>4-amino-2-methyl-5-(diphosphooxymethyl)pyrimidine</name>
        <dbReference type="ChEBI" id="CHEBI:57841"/>
    </ligand>
</feature>
<keyword evidence="22" id="KW-1185">Reference proteome</keyword>
<comment type="function">
    <text evidence="1 17">Catalyzes the synthesis of the hydroxymethylpyrimidine phosphate (HMP-P) moiety of thiamine from aminoimidazole ribotide (AIR) in a radical S-adenosyl-L-methionine (SAM)-dependent reaction.</text>
</comment>
<evidence type="ECO:0000256" key="10">
    <source>
        <dbReference type="ARBA" id="ARBA00022977"/>
    </source>
</evidence>
<dbReference type="InterPro" id="IPR002817">
    <property type="entry name" value="ThiC/BzaA/B"/>
</dbReference>
<evidence type="ECO:0000259" key="20">
    <source>
        <dbReference type="Pfam" id="PF02581"/>
    </source>
</evidence>
<dbReference type="Gene3D" id="6.10.250.620">
    <property type="match status" value="1"/>
</dbReference>
<keyword evidence="12 17" id="KW-0411">Iron-sulfur</keyword>
<feature type="binding site" evidence="18">
    <location>
        <position position="149"/>
    </location>
    <ligand>
        <name>Mg(2+)</name>
        <dbReference type="ChEBI" id="CHEBI:18420"/>
    </ligand>
</feature>
<dbReference type="InterPro" id="IPR037509">
    <property type="entry name" value="ThiC"/>
</dbReference>
<feature type="binding site" evidence="17">
    <location>
        <position position="870"/>
    </location>
    <ligand>
        <name>[4Fe-4S] cluster</name>
        <dbReference type="ChEBI" id="CHEBI:49883"/>
        <note>4Fe-4S-S-AdoMet</note>
    </ligand>
</feature>
<dbReference type="InterPro" id="IPR013785">
    <property type="entry name" value="Aldolase_TIM"/>
</dbReference>
<dbReference type="InterPro" id="IPR038521">
    <property type="entry name" value="ThiC/Bza_core_dom"/>
</dbReference>
<feature type="binding site" evidence="18">
    <location>
        <position position="168"/>
    </location>
    <ligand>
        <name>4-amino-2-methyl-5-(diphosphooxymethyl)pyrimidine</name>
        <dbReference type="ChEBI" id="CHEBI:57841"/>
    </ligand>
</feature>
<evidence type="ECO:0000256" key="3">
    <source>
        <dbReference type="ARBA" id="ARBA00005165"/>
    </source>
</evidence>
<sequence length="911" mass="100040">MTSSSTNSTTPSMASQSTPTSSTSRSAMAQSMTPQSAASLSSDRYPYASMRSAFDLSAYFVVGPQDTKGRDIGGIVEDALLGGATFIQLRAKDTDAKDITIMAQDIAQIIEDNGKSDAVAFVIDDRVDVVWQCRRKGIKVDGVHIGQTDMEPREARALLGDDAIVGLSAETESLVKLINELPAGCIDYIGAGPLHSSTTKPEAAAVETDGSRHLLTLDLIDTIATASAYPVVVGGGVTADDMEGLAATHAAGWFVVSAIAGADDPRRATRELVERWRGVRGERKHGYAARPESTVETRVVAKVGDAATPNVRPFGVFTNAKEAKEAARLARQQQVDIAARGSAQRDRTHIRKTTPIHFTNRHGSYDLEVPYTEIALEDTPRGGTNEPFRDYNTEGPGCDPKEGLAPLRLNWIRDRNDIEEYEGRNRDLADDGARAIKRGRATKEWRGRTHRPMKASGHPVTQMWYARHGIVTPEMRYVAERERCDVELVRSELASGHAVMPCNINHPEAEPMIIGSKFLTKLNANMGNSAVSSSIDEEVDKLTWATKWGADTVMDLSTGNDIHTTREWILRNSPVPIGTVPMYQALEKVDDDASKLSWELFRDTVVEQCEQGVDYMTIHAGVLMRYVPLTANRVTGIVSRGGSIMAQWCLEHEQESFLYTHFDELCDIFARYDVAFSLGDGLRPGSLADANDAAQFAELMTLGELCQRAWDHDVQVMIEGPGHIPFDTVRMNIEMEKSICKGAPFYTLGPLTTDTAPGYDHITSAIGATEIARYGTAMLCYVTPKEHLGLPNKDDVKQGVITYKIACHAADIAKHHPHAQDRDLAISKARFEFRWLDQFNLSFDPDTAIAFHDETLPAEPAKMAHFCSMCGPKFCSMAISQNIRARFGGVDQQERIVSQAQSMAEKVRTAR</sequence>
<keyword evidence="6 17" id="KW-0949">S-adenosyl-L-methionine</keyword>
<dbReference type="UniPathway" id="UPA00060">
    <property type="reaction ID" value="UER00141"/>
</dbReference>
<feature type="binding site" evidence="17">
    <location>
        <begin position="680"/>
        <end position="683"/>
    </location>
    <ligand>
        <name>substrate</name>
    </ligand>
</feature>
<dbReference type="NCBIfam" id="TIGR00190">
    <property type="entry name" value="thiC"/>
    <property type="match status" value="1"/>
</dbReference>
<evidence type="ECO:0000313" key="21">
    <source>
        <dbReference type="EMBL" id="KFI73041.1"/>
    </source>
</evidence>
<feature type="binding site" evidence="17">
    <location>
        <position position="746"/>
    </location>
    <ligand>
        <name>substrate</name>
    </ligand>
</feature>
<feature type="binding site" evidence="17">
    <location>
        <position position="875"/>
    </location>
    <ligand>
        <name>[4Fe-4S] cluster</name>
        <dbReference type="ChEBI" id="CHEBI:49883"/>
        <note>4Fe-4S-S-AdoMet</note>
    </ligand>
</feature>
<feature type="binding site" evidence="18">
    <location>
        <begin position="256"/>
        <end position="257"/>
    </location>
    <ligand>
        <name>2-[(2R,5Z)-2-carboxy-4-methylthiazol-5(2H)-ylidene]ethyl phosphate</name>
        <dbReference type="ChEBI" id="CHEBI:62899"/>
    </ligand>
</feature>
<organism evidence="21 22">
    <name type="scientific">Bifidobacterium minimum</name>
    <dbReference type="NCBI Taxonomy" id="1693"/>
    <lineage>
        <taxon>Bacteria</taxon>
        <taxon>Bacillati</taxon>
        <taxon>Actinomycetota</taxon>
        <taxon>Actinomycetes</taxon>
        <taxon>Bifidobacteriales</taxon>
        <taxon>Bifidobacteriaceae</taxon>
        <taxon>Bifidobacterium</taxon>
    </lineage>
</organism>
<feature type="binding site" evidence="18">
    <location>
        <position position="125"/>
    </location>
    <ligand>
        <name>Mg(2+)</name>
        <dbReference type="ChEBI" id="CHEBI:18420"/>
    </ligand>
</feature>
<comment type="cofactor">
    <cofactor evidence="17">
        <name>[4Fe-4S] cluster</name>
        <dbReference type="ChEBI" id="CHEBI:49883"/>
    </cofactor>
    <text evidence="17">Binds 1 [4Fe-4S] cluster per subunit. The cluster is coordinated with 3 cysteines and an exchangeable S-adenosyl-L-methionine.</text>
</comment>
<dbReference type="EC" id="2.5.1.3" evidence="18"/>
<evidence type="ECO:0000313" key="22">
    <source>
        <dbReference type="Proteomes" id="UP000029014"/>
    </source>
</evidence>
<dbReference type="STRING" id="1693.BMIN_0759"/>
<dbReference type="Gene3D" id="3.20.20.70">
    <property type="entry name" value="Aldolase class I"/>
    <property type="match status" value="1"/>
</dbReference>
<evidence type="ECO:0000256" key="19">
    <source>
        <dbReference type="SAM" id="MobiDB-lite"/>
    </source>
</evidence>
<dbReference type="EMBL" id="JGZD01000008">
    <property type="protein sequence ID" value="KFI73041.1"/>
    <property type="molecule type" value="Genomic_DNA"/>
</dbReference>
<keyword evidence="9 18" id="KW-0460">Magnesium</keyword>
<keyword evidence="7 18" id="KW-0479">Metal-binding</keyword>
<keyword evidence="11 17" id="KW-0408">Iron</keyword>
<comment type="pathway">
    <text evidence="3 18">Cofactor biosynthesis; thiamine diphosphate biosynthesis; thiamine phosphate from 4-amino-2-methyl-5-diphosphomethylpyrimidine and 4-methyl-5-(2-phosphoethyl)-thiazole: step 1/1.</text>
</comment>
<dbReference type="InterPro" id="IPR022998">
    <property type="entry name" value="ThiamineP_synth_TenI"/>
</dbReference>
<keyword evidence="5 18" id="KW-0808">Transferase</keyword>
<comment type="catalytic activity">
    <reaction evidence="16 18">
        <text>2-[(2R,5Z)-2-carboxy-4-methylthiazol-5(2H)-ylidene]ethyl phosphate + 4-amino-2-methyl-5-(diphosphooxymethyl)pyrimidine + 2 H(+) = thiamine phosphate + CO2 + diphosphate</text>
        <dbReference type="Rhea" id="RHEA:47844"/>
        <dbReference type="ChEBI" id="CHEBI:15378"/>
        <dbReference type="ChEBI" id="CHEBI:16526"/>
        <dbReference type="ChEBI" id="CHEBI:33019"/>
        <dbReference type="ChEBI" id="CHEBI:37575"/>
        <dbReference type="ChEBI" id="CHEBI:57841"/>
        <dbReference type="ChEBI" id="CHEBI:62899"/>
        <dbReference type="EC" id="2.5.1.3"/>
    </reaction>
</comment>
<feature type="binding site" evidence="17">
    <location>
        <begin position="639"/>
        <end position="641"/>
    </location>
    <ligand>
        <name>substrate</name>
    </ligand>
</feature>
<dbReference type="eggNOG" id="COG0422">
    <property type="taxonomic scope" value="Bacteria"/>
</dbReference>
<dbReference type="PANTHER" id="PTHR30557:SF1">
    <property type="entry name" value="PHOSPHOMETHYLPYRIMIDINE SYNTHASE, CHLOROPLASTIC"/>
    <property type="match status" value="1"/>
</dbReference>
<keyword evidence="8 17" id="KW-0862">Zinc</keyword>
<dbReference type="GO" id="GO:0004789">
    <property type="term" value="F:thiamine-phosphate diphosphorylase activity"/>
    <property type="evidence" value="ECO:0007669"/>
    <property type="project" value="UniProtKB-UniRule"/>
</dbReference>
<dbReference type="AlphaFoldDB" id="A0A087BPU1"/>
<dbReference type="GO" id="GO:0000287">
    <property type="term" value="F:magnesium ion binding"/>
    <property type="evidence" value="ECO:0007669"/>
    <property type="project" value="UniProtKB-UniRule"/>
</dbReference>
<evidence type="ECO:0000256" key="7">
    <source>
        <dbReference type="ARBA" id="ARBA00022723"/>
    </source>
</evidence>
<dbReference type="HAMAP" id="MF_00097">
    <property type="entry name" value="TMP_synthase"/>
    <property type="match status" value="1"/>
</dbReference>
<dbReference type="SFLD" id="SFLDF00407">
    <property type="entry name" value="phosphomethylpyrimidine_syntha"/>
    <property type="match status" value="1"/>
</dbReference>
<comment type="cofactor">
    <cofactor evidence="18">
        <name>Mg(2+)</name>
        <dbReference type="ChEBI" id="CHEBI:18420"/>
    </cofactor>
    <text evidence="18">Binds 1 Mg(2+) ion per subunit.</text>
</comment>
<dbReference type="Pfam" id="PF02581">
    <property type="entry name" value="TMP-TENI"/>
    <property type="match status" value="1"/>
</dbReference>
<feature type="binding site" evidence="17">
    <location>
        <position position="867"/>
    </location>
    <ligand>
        <name>[4Fe-4S] cluster</name>
        <dbReference type="ChEBI" id="CHEBI:49883"/>
        <note>4Fe-4S-S-AdoMet</note>
    </ligand>
</feature>
<feature type="binding site" evidence="17">
    <location>
        <position position="719"/>
    </location>
    <ligand>
        <name>substrate</name>
    </ligand>
</feature>
<feature type="binding site" evidence="17">
    <location>
        <position position="723"/>
    </location>
    <ligand>
        <name>Zn(2+)</name>
        <dbReference type="ChEBI" id="CHEBI:29105"/>
    </ligand>
</feature>
<evidence type="ECO:0000256" key="2">
    <source>
        <dbReference type="ARBA" id="ARBA00003814"/>
    </source>
</evidence>
<dbReference type="NCBIfam" id="NF009895">
    <property type="entry name" value="PRK13352.1"/>
    <property type="match status" value="1"/>
</dbReference>
<evidence type="ECO:0000256" key="4">
    <source>
        <dbReference type="ARBA" id="ARBA00022485"/>
    </source>
</evidence>